<dbReference type="KEGG" id="msar:MSAR_08090"/>
<dbReference type="Proteomes" id="UP000466445">
    <property type="component" value="Chromosome"/>
</dbReference>
<evidence type="ECO:0000256" key="1">
    <source>
        <dbReference type="PIRSR" id="PIRSR640198-1"/>
    </source>
</evidence>
<keyword evidence="2" id="KW-0067">ATP-binding</keyword>
<evidence type="ECO:0000259" key="3">
    <source>
        <dbReference type="PROSITE" id="PS51459"/>
    </source>
</evidence>
<dbReference type="InterPro" id="IPR036597">
    <property type="entry name" value="Fido-like_dom_sf"/>
</dbReference>
<evidence type="ECO:0000313" key="5">
    <source>
        <dbReference type="Proteomes" id="UP000466445"/>
    </source>
</evidence>
<evidence type="ECO:0000313" key="4">
    <source>
        <dbReference type="EMBL" id="BBY57673.1"/>
    </source>
</evidence>
<dbReference type="PROSITE" id="PS51459">
    <property type="entry name" value="FIDO"/>
    <property type="match status" value="1"/>
</dbReference>
<keyword evidence="2" id="KW-0547">Nucleotide-binding</keyword>
<name>A0A7I7SLP1_9MYCO</name>
<keyword evidence="5" id="KW-1185">Reference proteome</keyword>
<evidence type="ECO:0000256" key="2">
    <source>
        <dbReference type="PIRSR" id="PIRSR640198-2"/>
    </source>
</evidence>
<dbReference type="PANTHER" id="PTHR13504:SF39">
    <property type="entry name" value="CELL FILAMENTATION PROTEIN"/>
    <property type="match status" value="1"/>
</dbReference>
<feature type="binding site" evidence="2">
    <location>
        <begin position="146"/>
        <end position="153"/>
    </location>
    <ligand>
        <name>ATP</name>
        <dbReference type="ChEBI" id="CHEBI:30616"/>
    </ligand>
</feature>
<dbReference type="RefSeq" id="WP_163694898.1">
    <property type="nucleotide sequence ID" value="NZ_AP022595.1"/>
</dbReference>
<proteinExistence type="predicted"/>
<organism evidence="4 5">
    <name type="scientific">Mycolicibacterium sarraceniae</name>
    <dbReference type="NCBI Taxonomy" id="1534348"/>
    <lineage>
        <taxon>Bacteria</taxon>
        <taxon>Bacillati</taxon>
        <taxon>Actinomycetota</taxon>
        <taxon>Actinomycetes</taxon>
        <taxon>Mycobacteriales</taxon>
        <taxon>Mycobacteriaceae</taxon>
        <taxon>Mycolicibacterium</taxon>
    </lineage>
</organism>
<sequence>MPLTPGYGETPLPHDELDALLAEVVEILDKPITRADVYALEQSLQDQVVEALMPAALDGSLPLDELLSDYFIRDLHTQLFGPIWQWGGRQRQLELNIGVAPELIAVELRSTLGSIAWRWEHTDDWTPRQLGIVVHAETVRIHPFVDGNGRTTRLLADLAFAAAQDPTVQQYDWDLDKQRYIGLLRAFDVHRDVTELAAFVGIEQIELQEP</sequence>
<dbReference type="EMBL" id="AP022595">
    <property type="protein sequence ID" value="BBY57673.1"/>
    <property type="molecule type" value="Genomic_DNA"/>
</dbReference>
<dbReference type="AlphaFoldDB" id="A0A7I7SLP1"/>
<dbReference type="InterPro" id="IPR040198">
    <property type="entry name" value="Fido_containing"/>
</dbReference>
<dbReference type="Pfam" id="PF02661">
    <property type="entry name" value="Fic"/>
    <property type="match status" value="1"/>
</dbReference>
<dbReference type="GO" id="GO:0005524">
    <property type="term" value="F:ATP binding"/>
    <property type="evidence" value="ECO:0007669"/>
    <property type="project" value="UniProtKB-KW"/>
</dbReference>
<protein>
    <recommendedName>
        <fullName evidence="3">Fido domain-containing protein</fullName>
    </recommendedName>
</protein>
<accession>A0A7I7SLP1</accession>
<reference evidence="4 5" key="1">
    <citation type="journal article" date="2019" name="Emerg. Microbes Infect.">
        <title>Comprehensive subspecies identification of 175 nontuberculous mycobacteria species based on 7547 genomic profiles.</title>
        <authorList>
            <person name="Matsumoto Y."/>
            <person name="Kinjo T."/>
            <person name="Motooka D."/>
            <person name="Nabeya D."/>
            <person name="Jung N."/>
            <person name="Uechi K."/>
            <person name="Horii T."/>
            <person name="Iida T."/>
            <person name="Fujita J."/>
            <person name="Nakamura S."/>
        </authorList>
    </citation>
    <scope>NUCLEOTIDE SEQUENCE [LARGE SCALE GENOMIC DNA]</scope>
    <source>
        <strain evidence="4 5">JCM 30395</strain>
    </source>
</reference>
<dbReference type="InterPro" id="IPR003812">
    <property type="entry name" value="Fido"/>
</dbReference>
<dbReference type="Gene3D" id="1.10.3290.10">
    <property type="entry name" value="Fido-like domain"/>
    <property type="match status" value="1"/>
</dbReference>
<dbReference type="PANTHER" id="PTHR13504">
    <property type="entry name" value="FIDO DOMAIN-CONTAINING PROTEIN DDB_G0283145"/>
    <property type="match status" value="1"/>
</dbReference>
<feature type="domain" description="Fido" evidence="3">
    <location>
        <begin position="67"/>
        <end position="202"/>
    </location>
</feature>
<dbReference type="SUPFAM" id="SSF140931">
    <property type="entry name" value="Fic-like"/>
    <property type="match status" value="1"/>
</dbReference>
<gene>
    <name evidence="4" type="ORF">MSAR_08090</name>
</gene>
<feature type="active site" evidence="1">
    <location>
        <position position="142"/>
    </location>
</feature>